<accession>A0A381WHE9</accession>
<dbReference type="InterPro" id="IPR001014">
    <property type="entry name" value="Ribosomal_uL23_CS"/>
</dbReference>
<evidence type="ECO:0008006" key="7">
    <source>
        <dbReference type="Google" id="ProtNLM"/>
    </source>
</evidence>
<dbReference type="GO" id="GO:0005840">
    <property type="term" value="C:ribosome"/>
    <property type="evidence" value="ECO:0007669"/>
    <property type="project" value="UniProtKB-KW"/>
</dbReference>
<dbReference type="AlphaFoldDB" id="A0A381WHE9"/>
<evidence type="ECO:0000313" key="6">
    <source>
        <dbReference type="EMBL" id="SVA51946.1"/>
    </source>
</evidence>
<dbReference type="GO" id="GO:0006412">
    <property type="term" value="P:translation"/>
    <property type="evidence" value="ECO:0007669"/>
    <property type="project" value="InterPro"/>
</dbReference>
<evidence type="ECO:0000256" key="4">
    <source>
        <dbReference type="ARBA" id="ARBA00022980"/>
    </source>
</evidence>
<dbReference type="EMBL" id="UINC01011826">
    <property type="protein sequence ID" value="SVA51946.1"/>
    <property type="molecule type" value="Genomic_DNA"/>
</dbReference>
<dbReference type="NCBIfam" id="NF004359">
    <property type="entry name" value="PRK05738.1-3"/>
    <property type="match status" value="1"/>
</dbReference>
<evidence type="ECO:0000256" key="5">
    <source>
        <dbReference type="ARBA" id="ARBA00023274"/>
    </source>
</evidence>
<dbReference type="SUPFAM" id="SSF54189">
    <property type="entry name" value="Ribosomal proteins S24e, L23 and L15e"/>
    <property type="match status" value="1"/>
</dbReference>
<name>A0A381WHE9_9ZZZZ</name>
<comment type="similarity">
    <text evidence="1">Belongs to the universal ribosomal protein uL23 family.</text>
</comment>
<dbReference type="PROSITE" id="PS00050">
    <property type="entry name" value="RIBOSOMAL_L23"/>
    <property type="match status" value="1"/>
</dbReference>
<sequence>MHQILLRPVVSEKSTTAAEKHHQVVFEVLPDANKAEVRNAVEKLFDVTVESVQVINVRGKIKRFGRTPGQRSNWKKAYVRLAEGQDIDFLGNA</sequence>
<dbReference type="InterPro" id="IPR012678">
    <property type="entry name" value="Ribosomal_uL23/eL15/eS24_sf"/>
</dbReference>
<dbReference type="Pfam" id="PF00276">
    <property type="entry name" value="Ribosomal_L23"/>
    <property type="match status" value="1"/>
</dbReference>
<evidence type="ECO:0000256" key="3">
    <source>
        <dbReference type="ARBA" id="ARBA00022884"/>
    </source>
</evidence>
<evidence type="ECO:0000256" key="1">
    <source>
        <dbReference type="ARBA" id="ARBA00006700"/>
    </source>
</evidence>
<keyword evidence="2" id="KW-0699">rRNA-binding</keyword>
<keyword evidence="5" id="KW-0687">Ribonucleoprotein</keyword>
<dbReference type="FunFam" id="3.30.70.330:FF:000001">
    <property type="entry name" value="50S ribosomal protein L23"/>
    <property type="match status" value="1"/>
</dbReference>
<reference evidence="6" key="1">
    <citation type="submission" date="2018-05" db="EMBL/GenBank/DDBJ databases">
        <authorList>
            <person name="Lanie J.A."/>
            <person name="Ng W.-L."/>
            <person name="Kazmierczak K.M."/>
            <person name="Andrzejewski T.M."/>
            <person name="Davidsen T.M."/>
            <person name="Wayne K.J."/>
            <person name="Tettelin H."/>
            <person name="Glass J.I."/>
            <person name="Rusch D."/>
            <person name="Podicherti R."/>
            <person name="Tsui H.-C.T."/>
            <person name="Winkler M.E."/>
        </authorList>
    </citation>
    <scope>NUCLEOTIDE SEQUENCE</scope>
</reference>
<dbReference type="GO" id="GO:1990904">
    <property type="term" value="C:ribonucleoprotein complex"/>
    <property type="evidence" value="ECO:0007669"/>
    <property type="project" value="UniProtKB-KW"/>
</dbReference>
<keyword evidence="3" id="KW-0694">RNA-binding</keyword>
<dbReference type="NCBIfam" id="NF004363">
    <property type="entry name" value="PRK05738.2-4"/>
    <property type="match status" value="1"/>
</dbReference>
<dbReference type="Gene3D" id="3.30.70.330">
    <property type="match status" value="1"/>
</dbReference>
<dbReference type="PANTHER" id="PTHR11620">
    <property type="entry name" value="60S RIBOSOMAL PROTEIN L23A"/>
    <property type="match status" value="1"/>
</dbReference>
<organism evidence="6">
    <name type="scientific">marine metagenome</name>
    <dbReference type="NCBI Taxonomy" id="408172"/>
    <lineage>
        <taxon>unclassified sequences</taxon>
        <taxon>metagenomes</taxon>
        <taxon>ecological metagenomes</taxon>
    </lineage>
</organism>
<evidence type="ECO:0000256" key="2">
    <source>
        <dbReference type="ARBA" id="ARBA00022730"/>
    </source>
</evidence>
<dbReference type="GO" id="GO:0019843">
    <property type="term" value="F:rRNA binding"/>
    <property type="evidence" value="ECO:0007669"/>
    <property type="project" value="UniProtKB-KW"/>
</dbReference>
<keyword evidence="4" id="KW-0689">Ribosomal protein</keyword>
<dbReference type="NCBIfam" id="NF004366">
    <property type="entry name" value="PRK05738.3-2"/>
    <property type="match status" value="1"/>
</dbReference>
<dbReference type="GO" id="GO:0003735">
    <property type="term" value="F:structural constituent of ribosome"/>
    <property type="evidence" value="ECO:0007669"/>
    <property type="project" value="InterPro"/>
</dbReference>
<proteinExistence type="inferred from homology"/>
<dbReference type="InterPro" id="IPR013025">
    <property type="entry name" value="Ribosomal_uL23-like"/>
</dbReference>
<dbReference type="HAMAP" id="MF_01369_B">
    <property type="entry name" value="Ribosomal_uL23_B"/>
    <property type="match status" value="1"/>
</dbReference>
<dbReference type="InterPro" id="IPR012677">
    <property type="entry name" value="Nucleotide-bd_a/b_plait_sf"/>
</dbReference>
<gene>
    <name evidence="6" type="ORF">METZ01_LOCUS104800</name>
</gene>
<protein>
    <recommendedName>
        <fullName evidence="7">50S ribosomal protein L23</fullName>
    </recommendedName>
</protein>